<sequence length="78" mass="8608">MTKAGEDMELRVQQRNSTPKDCRYEYDRAQAAAYSSQWAGRRNEEWDDFYAYTSGNHGDDADAPGGGNFPSAIQAGGP</sequence>
<reference evidence="2" key="1">
    <citation type="submission" date="2020-10" db="EMBL/GenBank/DDBJ databases">
        <authorList>
            <person name="Gilroy R."/>
        </authorList>
    </citation>
    <scope>NUCLEOTIDE SEQUENCE</scope>
    <source>
        <strain evidence="2">CHK180-2868</strain>
    </source>
</reference>
<dbReference type="Proteomes" id="UP000824250">
    <property type="component" value="Unassembled WGS sequence"/>
</dbReference>
<protein>
    <submittedName>
        <fullName evidence="2">Uncharacterized protein</fullName>
    </submittedName>
</protein>
<feature type="region of interest" description="Disordered" evidence="1">
    <location>
        <begin position="55"/>
        <end position="78"/>
    </location>
</feature>
<name>A0A9D1A532_9FIRM</name>
<evidence type="ECO:0000256" key="1">
    <source>
        <dbReference type="SAM" id="MobiDB-lite"/>
    </source>
</evidence>
<evidence type="ECO:0000313" key="3">
    <source>
        <dbReference type="Proteomes" id="UP000824250"/>
    </source>
</evidence>
<gene>
    <name evidence="2" type="ORF">IAB28_07990</name>
</gene>
<accession>A0A9D1A532</accession>
<proteinExistence type="predicted"/>
<evidence type="ECO:0000313" key="2">
    <source>
        <dbReference type="EMBL" id="HIR05891.1"/>
    </source>
</evidence>
<dbReference type="EMBL" id="DVGC01000043">
    <property type="protein sequence ID" value="HIR05891.1"/>
    <property type="molecule type" value="Genomic_DNA"/>
</dbReference>
<reference evidence="2" key="2">
    <citation type="journal article" date="2021" name="PeerJ">
        <title>Extensive microbial diversity within the chicken gut microbiome revealed by metagenomics and culture.</title>
        <authorList>
            <person name="Gilroy R."/>
            <person name="Ravi A."/>
            <person name="Getino M."/>
            <person name="Pursley I."/>
            <person name="Horton D.L."/>
            <person name="Alikhan N.F."/>
            <person name="Baker D."/>
            <person name="Gharbi K."/>
            <person name="Hall N."/>
            <person name="Watson M."/>
            <person name="Adriaenssens E.M."/>
            <person name="Foster-Nyarko E."/>
            <person name="Jarju S."/>
            <person name="Secka A."/>
            <person name="Antonio M."/>
            <person name="Oren A."/>
            <person name="Chaudhuri R.R."/>
            <person name="La Ragione R."/>
            <person name="Hildebrand F."/>
            <person name="Pallen M.J."/>
        </authorList>
    </citation>
    <scope>NUCLEOTIDE SEQUENCE</scope>
    <source>
        <strain evidence="2">CHK180-2868</strain>
    </source>
</reference>
<comment type="caution">
    <text evidence="2">The sequence shown here is derived from an EMBL/GenBank/DDBJ whole genome shotgun (WGS) entry which is preliminary data.</text>
</comment>
<dbReference type="AlphaFoldDB" id="A0A9D1A532"/>
<organism evidence="2 3">
    <name type="scientific">Candidatus Copromonas faecavium</name>
    <name type="common">nom. illeg.</name>
    <dbReference type="NCBI Taxonomy" id="2840740"/>
    <lineage>
        <taxon>Bacteria</taxon>
        <taxon>Bacillati</taxon>
        <taxon>Bacillota</taxon>
        <taxon>Clostridia</taxon>
        <taxon>Lachnospirales</taxon>
        <taxon>Lachnospiraceae</taxon>
        <taxon>Candidatus Copromonas (nom. illeg.)</taxon>
    </lineage>
</organism>